<dbReference type="Proteomes" id="UP000230423">
    <property type="component" value="Unassembled WGS sequence"/>
</dbReference>
<dbReference type="EMBL" id="KZ386973">
    <property type="protein sequence ID" value="PIO55318.1"/>
    <property type="molecule type" value="Genomic_DNA"/>
</dbReference>
<sequence>MASLECYVKSTDYKLLVVDLDKDPLVKAKCSNHNVEMYKRHCAAAAYLHVSDWMLVVDSET</sequence>
<proteinExistence type="predicted"/>
<dbReference type="InterPro" id="IPR029044">
    <property type="entry name" value="Nucleotide-diphossugar_trans"/>
</dbReference>
<evidence type="ECO:0000313" key="2">
    <source>
        <dbReference type="Proteomes" id="UP000230423"/>
    </source>
</evidence>
<accession>A0A2G9TBQ3</accession>
<keyword evidence="2" id="KW-1185">Reference proteome</keyword>
<organism evidence="1 2">
    <name type="scientific">Teladorsagia circumcincta</name>
    <name type="common">Brown stomach worm</name>
    <name type="synonym">Ostertagia circumcincta</name>
    <dbReference type="NCBI Taxonomy" id="45464"/>
    <lineage>
        <taxon>Eukaryota</taxon>
        <taxon>Metazoa</taxon>
        <taxon>Ecdysozoa</taxon>
        <taxon>Nematoda</taxon>
        <taxon>Chromadorea</taxon>
        <taxon>Rhabditida</taxon>
        <taxon>Rhabditina</taxon>
        <taxon>Rhabditomorpha</taxon>
        <taxon>Strongyloidea</taxon>
        <taxon>Trichostrongylidae</taxon>
        <taxon>Teladorsagia</taxon>
    </lineage>
</organism>
<dbReference type="Gene3D" id="3.90.550.10">
    <property type="entry name" value="Spore Coat Polysaccharide Biosynthesis Protein SpsA, Chain A"/>
    <property type="match status" value="1"/>
</dbReference>
<reference evidence="1 2" key="1">
    <citation type="submission" date="2015-09" db="EMBL/GenBank/DDBJ databases">
        <title>Draft genome of the parasitic nematode Teladorsagia circumcincta isolate WARC Sus (inbred).</title>
        <authorList>
            <person name="Mitreva M."/>
        </authorList>
    </citation>
    <scope>NUCLEOTIDE SEQUENCE [LARGE SCALE GENOMIC DNA]</scope>
    <source>
        <strain evidence="1 2">S</strain>
    </source>
</reference>
<protein>
    <submittedName>
        <fullName evidence="1">Uncharacterized protein</fullName>
    </submittedName>
</protein>
<dbReference type="AlphaFoldDB" id="A0A2G9TBQ3"/>
<gene>
    <name evidence="1" type="ORF">TELCIR_23296</name>
</gene>
<feature type="non-terminal residue" evidence="1">
    <location>
        <position position="61"/>
    </location>
</feature>
<name>A0A2G9TBQ3_TELCI</name>
<evidence type="ECO:0000313" key="1">
    <source>
        <dbReference type="EMBL" id="PIO55318.1"/>
    </source>
</evidence>